<dbReference type="RefSeq" id="WP_303308739.1">
    <property type="nucleotide sequence ID" value="NZ_JAODOP010000001.1"/>
</dbReference>
<dbReference type="EMBL" id="JAODOP010000001">
    <property type="protein sequence ID" value="MEF3831735.1"/>
    <property type="molecule type" value="Genomic_DNA"/>
</dbReference>
<keyword evidence="1" id="KW-0472">Membrane</keyword>
<organism evidence="2 3">
    <name type="scientific">Flavivirga spongiicola</name>
    <dbReference type="NCBI Taxonomy" id="421621"/>
    <lineage>
        <taxon>Bacteria</taxon>
        <taxon>Pseudomonadati</taxon>
        <taxon>Bacteroidota</taxon>
        <taxon>Flavobacteriia</taxon>
        <taxon>Flavobacteriales</taxon>
        <taxon>Flavobacteriaceae</taxon>
        <taxon>Flavivirga</taxon>
    </lineage>
</organism>
<evidence type="ECO:0000256" key="1">
    <source>
        <dbReference type="SAM" id="Phobius"/>
    </source>
</evidence>
<evidence type="ECO:0000313" key="3">
    <source>
        <dbReference type="Proteomes" id="UP001337305"/>
    </source>
</evidence>
<dbReference type="Proteomes" id="UP001337305">
    <property type="component" value="Unassembled WGS sequence"/>
</dbReference>
<keyword evidence="1" id="KW-0812">Transmembrane</keyword>
<sequence>MKKKYLNSVLIVFLIVIWGAVLYKYFGKPNTSKKNIKNEMSSISYQPKYMVTKDTFLLEIINKTPFKTSKNLRKKVITTKPKVVSKKPPVKPIKKTTAVWPDISYHGFVKGNQKATRLILLKINKKLYRKRENEAVDDLTLIKAYNDSLIVSFNNIKKTITKIHD</sequence>
<name>A0ABU7XPI3_9FLAO</name>
<evidence type="ECO:0000313" key="2">
    <source>
        <dbReference type="EMBL" id="MEF3831735.1"/>
    </source>
</evidence>
<reference evidence="2 3" key="1">
    <citation type="submission" date="2022-09" db="EMBL/GenBank/DDBJ databases">
        <title>Genome sequencing of Flavivirga sp. MEBiC05379.</title>
        <authorList>
            <person name="Oh H.-M."/>
            <person name="Kwon K.K."/>
            <person name="Park M.J."/>
            <person name="Yang S.-H."/>
        </authorList>
    </citation>
    <scope>NUCLEOTIDE SEQUENCE [LARGE SCALE GENOMIC DNA]</scope>
    <source>
        <strain evidence="2 3">MEBiC05379</strain>
    </source>
</reference>
<gene>
    <name evidence="2" type="ORF">N1F79_01210</name>
</gene>
<keyword evidence="3" id="KW-1185">Reference proteome</keyword>
<feature type="transmembrane region" description="Helical" evidence="1">
    <location>
        <begin position="6"/>
        <end position="26"/>
    </location>
</feature>
<proteinExistence type="predicted"/>
<keyword evidence="1" id="KW-1133">Transmembrane helix</keyword>
<accession>A0ABU7XPI3</accession>
<comment type="caution">
    <text evidence="2">The sequence shown here is derived from an EMBL/GenBank/DDBJ whole genome shotgun (WGS) entry which is preliminary data.</text>
</comment>
<protein>
    <submittedName>
        <fullName evidence="2">Uncharacterized protein</fullName>
    </submittedName>
</protein>